<evidence type="ECO:0000256" key="1">
    <source>
        <dbReference type="ARBA" id="ARBA00022729"/>
    </source>
</evidence>
<evidence type="ECO:0000313" key="3">
    <source>
        <dbReference type="EMBL" id="KQL59054.1"/>
    </source>
</evidence>
<evidence type="ECO:0000256" key="2">
    <source>
        <dbReference type="SAM" id="SignalP"/>
    </source>
</evidence>
<dbReference type="Pfam" id="PF13416">
    <property type="entry name" value="SBP_bac_8"/>
    <property type="match status" value="1"/>
</dbReference>
<dbReference type="PROSITE" id="PS51257">
    <property type="entry name" value="PROKAR_LIPOPROTEIN"/>
    <property type="match status" value="1"/>
</dbReference>
<feature type="chain" id="PRO_5038629651" evidence="2">
    <location>
        <begin position="25"/>
        <end position="347"/>
    </location>
</feature>
<keyword evidence="4" id="KW-1185">Reference proteome</keyword>
<dbReference type="PANTHER" id="PTHR30006:SF2">
    <property type="entry name" value="ABC TRANSPORTER SUBSTRATE-BINDING PROTEIN"/>
    <property type="match status" value="1"/>
</dbReference>
<dbReference type="AlphaFoldDB" id="A0A9D5DUK0"/>
<keyword evidence="1 2" id="KW-0732">Signal</keyword>
<evidence type="ECO:0000313" key="4">
    <source>
        <dbReference type="Proteomes" id="UP000051061"/>
    </source>
</evidence>
<dbReference type="Gene3D" id="3.40.190.10">
    <property type="entry name" value="Periplasmic binding protein-like II"/>
    <property type="match status" value="2"/>
</dbReference>
<dbReference type="PIRSF" id="PIRSF002825">
    <property type="entry name" value="CfbpA"/>
    <property type="match status" value="1"/>
</dbReference>
<dbReference type="GO" id="GO:0015888">
    <property type="term" value="P:thiamine transport"/>
    <property type="evidence" value="ECO:0007669"/>
    <property type="project" value="TreeGrafter"/>
</dbReference>
<dbReference type="EMBL" id="LJJD01000003">
    <property type="protein sequence ID" value="KQL59054.1"/>
    <property type="molecule type" value="Genomic_DNA"/>
</dbReference>
<dbReference type="Proteomes" id="UP000051061">
    <property type="component" value="Unassembled WGS sequence"/>
</dbReference>
<dbReference type="GO" id="GO:0030288">
    <property type="term" value="C:outer membrane-bounded periplasmic space"/>
    <property type="evidence" value="ECO:0007669"/>
    <property type="project" value="TreeGrafter"/>
</dbReference>
<organism evidence="3 4">
    <name type="scientific">Alkalicoccobacillus plakortidis</name>
    <dbReference type="NCBI Taxonomy" id="444060"/>
    <lineage>
        <taxon>Bacteria</taxon>
        <taxon>Bacillati</taxon>
        <taxon>Bacillota</taxon>
        <taxon>Bacilli</taxon>
        <taxon>Bacillales</taxon>
        <taxon>Bacillaceae</taxon>
        <taxon>Alkalicoccobacillus</taxon>
    </lineage>
</organism>
<dbReference type="GO" id="GO:0030975">
    <property type="term" value="F:thiamine binding"/>
    <property type="evidence" value="ECO:0007669"/>
    <property type="project" value="TreeGrafter"/>
</dbReference>
<dbReference type="PANTHER" id="PTHR30006">
    <property type="entry name" value="THIAMINE-BINDING PERIPLASMIC PROTEIN-RELATED"/>
    <property type="match status" value="1"/>
</dbReference>
<gene>
    <name evidence="3" type="ORF">AN965_00840</name>
</gene>
<protein>
    <submittedName>
        <fullName evidence="3">Iron ABC transporter substrate-binding protein</fullName>
    </submittedName>
</protein>
<dbReference type="SUPFAM" id="SSF53850">
    <property type="entry name" value="Periplasmic binding protein-like II"/>
    <property type="match status" value="1"/>
</dbReference>
<feature type="signal peptide" evidence="2">
    <location>
        <begin position="1"/>
        <end position="24"/>
    </location>
</feature>
<proteinExistence type="predicted"/>
<sequence length="347" mass="37898">MRGGVIVKALKLVGFSLCAVVALTACGESGSGSGEGELVIYTTRSENLNEAVIPKFEEETGIKVQTISAGTGEVVTRVESERNNPQGDILWAADVTMLHDKTDLFEEYVSPEDEFMMEGFKNTTGFFSPAFSDPTVFIVNTDLVGDVEIDSFQDLLNPALKGRIAFGDPVNSSSAFQSLVAMLYAAGDGDPLADEAWTFVEAFLENLDGKVQGSSGQVHRGVADGEYTVGLTWEDPVIHYIQSGAPVEVVFPSEGVVYPGQSVQIIKGTDNLEGAKKFIDYVLSEEVQSRTGMELTVRPLREGIEVADYMTPQDEIHLFEEYDEDFIIEHTDDITARYVDVLEQSMN</sequence>
<dbReference type="GO" id="GO:0030976">
    <property type="term" value="F:thiamine pyrophosphate binding"/>
    <property type="evidence" value="ECO:0007669"/>
    <property type="project" value="TreeGrafter"/>
</dbReference>
<reference evidence="3 4" key="1">
    <citation type="submission" date="2015-09" db="EMBL/GenBank/DDBJ databases">
        <title>Genome sequencing project for genomic taxonomy and phylogenomics of Bacillus-like bacteria.</title>
        <authorList>
            <person name="Liu B."/>
            <person name="Wang J."/>
            <person name="Zhu Y."/>
            <person name="Liu G."/>
            <person name="Chen Q."/>
            <person name="Chen Z."/>
            <person name="Lan J."/>
            <person name="Che J."/>
            <person name="Ge C."/>
            <person name="Shi H."/>
            <person name="Pan Z."/>
            <person name="Liu X."/>
        </authorList>
    </citation>
    <scope>NUCLEOTIDE SEQUENCE [LARGE SCALE GENOMIC DNA]</scope>
    <source>
        <strain evidence="3 4">DSM 19153</strain>
    </source>
</reference>
<dbReference type="InterPro" id="IPR026045">
    <property type="entry name" value="Ferric-bd"/>
</dbReference>
<accession>A0A9D5DUK0</accession>
<comment type="caution">
    <text evidence="3">The sequence shown here is derived from an EMBL/GenBank/DDBJ whole genome shotgun (WGS) entry which is preliminary data.</text>
</comment>
<name>A0A9D5DUK0_9BACI</name>
<dbReference type="InterPro" id="IPR006059">
    <property type="entry name" value="SBP"/>
</dbReference>